<evidence type="ECO:0000313" key="2">
    <source>
        <dbReference type="EMBL" id="MBB6487186.1"/>
    </source>
</evidence>
<evidence type="ECO:0000256" key="1">
    <source>
        <dbReference type="SAM" id="Phobius"/>
    </source>
</evidence>
<keyword evidence="1" id="KW-1133">Transmembrane helix</keyword>
<dbReference type="EMBL" id="JACHBG010000012">
    <property type="protein sequence ID" value="MBB6487186.1"/>
    <property type="molecule type" value="Genomic_DNA"/>
</dbReference>
<name>A0A7X0IWU2_9HYPH</name>
<evidence type="ECO:0000313" key="3">
    <source>
        <dbReference type="Proteomes" id="UP000565576"/>
    </source>
</evidence>
<accession>A0A7X0IWU2</accession>
<reference evidence="2 3" key="1">
    <citation type="submission" date="2020-08" db="EMBL/GenBank/DDBJ databases">
        <title>Genomic Encyclopedia of Type Strains, Phase IV (KMG-V): Genome sequencing to study the core and pangenomes of soil and plant-associated prokaryotes.</title>
        <authorList>
            <person name="Whitman W."/>
        </authorList>
    </citation>
    <scope>NUCLEOTIDE SEQUENCE [LARGE SCALE GENOMIC DNA]</scope>
    <source>
        <strain evidence="2 3">SEMIA 4060</strain>
    </source>
</reference>
<sequence length="118" mass="12829">MLDDSILPVALAAILGVICNIAAPLAAFWGAGKLPRWQLWFHSVAFLVVLLSPLIAMVLSLPDLFPDEEEPVGTRFAFLPLIVEAAIILLLYCLAGGMFLSKSAHSSIAAWHRGDRYL</sequence>
<proteinExistence type="predicted"/>
<dbReference type="AlphaFoldDB" id="A0A7X0IWU2"/>
<keyword evidence="1" id="KW-0812">Transmembrane</keyword>
<feature type="transmembrane region" description="Helical" evidence="1">
    <location>
        <begin position="39"/>
        <end position="61"/>
    </location>
</feature>
<gene>
    <name evidence="2" type="ORF">GGD46_004487</name>
</gene>
<feature type="transmembrane region" description="Helical" evidence="1">
    <location>
        <begin position="6"/>
        <end position="27"/>
    </location>
</feature>
<feature type="transmembrane region" description="Helical" evidence="1">
    <location>
        <begin position="81"/>
        <end position="100"/>
    </location>
</feature>
<protein>
    <submittedName>
        <fullName evidence="2">Uncharacterized protein</fullName>
    </submittedName>
</protein>
<dbReference type="Proteomes" id="UP000565576">
    <property type="component" value="Unassembled WGS sequence"/>
</dbReference>
<organism evidence="2 3">
    <name type="scientific">Rhizobium lusitanum</name>
    <dbReference type="NCBI Taxonomy" id="293958"/>
    <lineage>
        <taxon>Bacteria</taxon>
        <taxon>Pseudomonadati</taxon>
        <taxon>Pseudomonadota</taxon>
        <taxon>Alphaproteobacteria</taxon>
        <taxon>Hyphomicrobiales</taxon>
        <taxon>Rhizobiaceae</taxon>
        <taxon>Rhizobium/Agrobacterium group</taxon>
        <taxon>Rhizobium</taxon>
    </lineage>
</organism>
<keyword evidence="1" id="KW-0472">Membrane</keyword>
<comment type="caution">
    <text evidence="2">The sequence shown here is derived from an EMBL/GenBank/DDBJ whole genome shotgun (WGS) entry which is preliminary data.</text>
</comment>